<reference evidence="5" key="1">
    <citation type="submission" date="2022-07" db="EMBL/GenBank/DDBJ databases">
        <title>Draft genome sequence of Zalerion maritima ATCC 34329, a (micro)plastics degrading marine fungus.</title>
        <authorList>
            <person name="Paco A."/>
            <person name="Goncalves M.F.M."/>
            <person name="Rocha-Santos T.A.P."/>
            <person name="Alves A."/>
        </authorList>
    </citation>
    <scope>NUCLEOTIDE SEQUENCE</scope>
    <source>
        <strain evidence="5">ATCC 34329</strain>
    </source>
</reference>
<dbReference type="PANTHER" id="PTHR33620:SF1">
    <property type="entry name" value="UREASE ACCESSORY PROTEIN F"/>
    <property type="match status" value="1"/>
</dbReference>
<evidence type="ECO:0000256" key="4">
    <source>
        <dbReference type="SAM" id="MobiDB-lite"/>
    </source>
</evidence>
<organism evidence="5 6">
    <name type="scientific">Zalerion maritima</name>
    <dbReference type="NCBI Taxonomy" id="339359"/>
    <lineage>
        <taxon>Eukaryota</taxon>
        <taxon>Fungi</taxon>
        <taxon>Dikarya</taxon>
        <taxon>Ascomycota</taxon>
        <taxon>Pezizomycotina</taxon>
        <taxon>Sordariomycetes</taxon>
        <taxon>Lulworthiomycetidae</taxon>
        <taxon>Lulworthiales</taxon>
        <taxon>Lulworthiaceae</taxon>
        <taxon>Zalerion</taxon>
    </lineage>
</organism>
<evidence type="ECO:0000313" key="5">
    <source>
        <dbReference type="EMBL" id="KAJ2905300.1"/>
    </source>
</evidence>
<feature type="compositionally biased region" description="Low complexity" evidence="4">
    <location>
        <begin position="52"/>
        <end position="62"/>
    </location>
</feature>
<proteinExistence type="inferred from homology"/>
<dbReference type="PANTHER" id="PTHR33620">
    <property type="entry name" value="UREASE ACCESSORY PROTEIN F"/>
    <property type="match status" value="1"/>
</dbReference>
<dbReference type="Proteomes" id="UP001201980">
    <property type="component" value="Unassembled WGS sequence"/>
</dbReference>
<dbReference type="Gene3D" id="1.10.4190.10">
    <property type="entry name" value="Urease accessory protein UreF"/>
    <property type="match status" value="1"/>
</dbReference>
<dbReference type="InterPro" id="IPR002639">
    <property type="entry name" value="UreF"/>
</dbReference>
<protein>
    <submittedName>
        <fullName evidence="5">Urease accessory protein</fullName>
    </submittedName>
</protein>
<feature type="region of interest" description="Disordered" evidence="4">
    <location>
        <begin position="183"/>
        <end position="209"/>
    </location>
</feature>
<comment type="similarity">
    <text evidence="3">Belongs to the UreF family.</text>
</comment>
<dbReference type="GO" id="GO:0016151">
    <property type="term" value="F:nickel cation binding"/>
    <property type="evidence" value="ECO:0007669"/>
    <property type="project" value="InterPro"/>
</dbReference>
<feature type="region of interest" description="Disordered" evidence="4">
    <location>
        <begin position="1"/>
        <end position="27"/>
    </location>
</feature>
<feature type="region of interest" description="Disordered" evidence="4">
    <location>
        <begin position="41"/>
        <end position="69"/>
    </location>
</feature>
<evidence type="ECO:0000256" key="1">
    <source>
        <dbReference type="ARBA" id="ARBA00022988"/>
    </source>
</evidence>
<dbReference type="Pfam" id="PF01730">
    <property type="entry name" value="UreF"/>
    <property type="match status" value="1"/>
</dbReference>
<sequence>MATISQPGPMDITNPAASPRENGDIESEIADLEARLAAARVKLRSQPPARLPSSHPHSQSSPKVFSYTPTPHPSHTLLLLSDSALPLGSFAFSSGLESFLHHTPRGSKSPFDTFLPLSISAHAGSTLPFVLAAYRKPTLLPELDDAFDATMMCTVGRRASVAQGRALLGVWEKAFVYSRGAGGGGGGGGGGEGKVQVNDSQDDDDDDEEEEALAVLKSYALSVKRASSHRNAQDATTTTTTTTTASPSSSLARASAHLPPLFGTVSRLLGLSAEQTAYTYLLGHVKALVSAAVRASVFGPYHAQKILASAELVGMLNAAIQTEWATHWEDAGQYVPMIDLWTGRHEMLYSRIFNS</sequence>
<name>A0AAD5WWI0_9PEZI</name>
<keyword evidence="2" id="KW-0143">Chaperone</keyword>
<keyword evidence="6" id="KW-1185">Reference proteome</keyword>
<comment type="caution">
    <text evidence="5">The sequence shown here is derived from an EMBL/GenBank/DDBJ whole genome shotgun (WGS) entry which is preliminary data.</text>
</comment>
<evidence type="ECO:0000256" key="2">
    <source>
        <dbReference type="ARBA" id="ARBA00023186"/>
    </source>
</evidence>
<feature type="region of interest" description="Disordered" evidence="4">
    <location>
        <begin position="228"/>
        <end position="250"/>
    </location>
</feature>
<feature type="compositionally biased region" description="Acidic residues" evidence="4">
    <location>
        <begin position="200"/>
        <end position="209"/>
    </location>
</feature>
<gene>
    <name evidence="5" type="ORF">MKZ38_005813</name>
</gene>
<dbReference type="InterPro" id="IPR038277">
    <property type="entry name" value="UreF_sf"/>
</dbReference>
<feature type="compositionally biased region" description="Low complexity" evidence="4">
    <location>
        <begin position="235"/>
        <end position="250"/>
    </location>
</feature>
<feature type="compositionally biased region" description="Gly residues" evidence="4">
    <location>
        <begin position="183"/>
        <end position="193"/>
    </location>
</feature>
<accession>A0AAD5WWI0</accession>
<dbReference type="EMBL" id="JAKWBI020000034">
    <property type="protein sequence ID" value="KAJ2905300.1"/>
    <property type="molecule type" value="Genomic_DNA"/>
</dbReference>
<evidence type="ECO:0000256" key="3">
    <source>
        <dbReference type="ARBA" id="ARBA00046339"/>
    </source>
</evidence>
<dbReference type="HAMAP" id="MF_01385">
    <property type="entry name" value="UreF"/>
    <property type="match status" value="1"/>
</dbReference>
<evidence type="ECO:0000313" key="6">
    <source>
        <dbReference type="Proteomes" id="UP001201980"/>
    </source>
</evidence>
<keyword evidence="1" id="KW-0996">Nickel insertion</keyword>
<dbReference type="AlphaFoldDB" id="A0AAD5WWI0"/>